<evidence type="ECO:0000259" key="2">
    <source>
        <dbReference type="PROSITE" id="PS50202"/>
    </source>
</evidence>
<evidence type="ECO:0000313" key="7">
    <source>
        <dbReference type="RefSeq" id="XP_072854880.1"/>
    </source>
</evidence>
<evidence type="ECO:0000313" key="9">
    <source>
        <dbReference type="RefSeq" id="XP_072854882.1"/>
    </source>
</evidence>
<dbReference type="InterPro" id="IPR057665">
    <property type="entry name" value="CEP192_PLK4_bind"/>
</dbReference>
<feature type="compositionally biased region" description="Polar residues" evidence="1">
    <location>
        <begin position="1080"/>
        <end position="1098"/>
    </location>
</feature>
<proteinExistence type="predicted"/>
<dbReference type="InterPro" id="IPR054087">
    <property type="entry name" value="Cep192-like_D7"/>
</dbReference>
<dbReference type="Pfam" id="PF22065">
    <property type="entry name" value="Cep192_D7"/>
    <property type="match status" value="1"/>
</dbReference>
<organism evidence="3 7">
    <name type="scientific">Pogona vitticeps</name>
    <name type="common">central bearded dragon</name>
    <dbReference type="NCBI Taxonomy" id="103695"/>
    <lineage>
        <taxon>Eukaryota</taxon>
        <taxon>Metazoa</taxon>
        <taxon>Chordata</taxon>
        <taxon>Craniata</taxon>
        <taxon>Vertebrata</taxon>
        <taxon>Euteleostomi</taxon>
        <taxon>Lepidosauria</taxon>
        <taxon>Squamata</taxon>
        <taxon>Bifurcata</taxon>
        <taxon>Unidentata</taxon>
        <taxon>Episquamata</taxon>
        <taxon>Toxicofera</taxon>
        <taxon>Iguania</taxon>
        <taxon>Acrodonta</taxon>
        <taxon>Agamidae</taxon>
        <taxon>Amphibolurinae</taxon>
        <taxon>Pogona</taxon>
    </lineage>
</organism>
<dbReference type="InterPro" id="IPR054085">
    <property type="entry name" value="Cep192-like_D1"/>
</dbReference>
<dbReference type="RefSeq" id="XP_072854876.1">
    <property type="nucleotide sequence ID" value="XM_072998775.1"/>
</dbReference>
<evidence type="ECO:0000313" key="6">
    <source>
        <dbReference type="RefSeq" id="XP_072854879.1"/>
    </source>
</evidence>
<dbReference type="RefSeq" id="XP_072854882.1">
    <property type="nucleotide sequence ID" value="XM_072998781.1"/>
</dbReference>
<dbReference type="Pfam" id="PF22074">
    <property type="entry name" value="Cep192_D5"/>
    <property type="match status" value="1"/>
</dbReference>
<dbReference type="CDD" id="cd21856">
    <property type="entry name" value="Plk4BD_Cep192"/>
    <property type="match status" value="1"/>
</dbReference>
<dbReference type="Pfam" id="PF22060">
    <property type="entry name" value="Cep192_D1"/>
    <property type="match status" value="1"/>
</dbReference>
<reference evidence="4 5" key="1">
    <citation type="submission" date="2025-05" db="UniProtKB">
        <authorList>
            <consortium name="RefSeq"/>
        </authorList>
    </citation>
    <scope>IDENTIFICATION</scope>
</reference>
<dbReference type="InterPro" id="IPR054091">
    <property type="entry name" value="Cep192-like_D5"/>
</dbReference>
<dbReference type="Proteomes" id="UP001652642">
    <property type="component" value="Chromosome 4"/>
</dbReference>
<feature type="compositionally biased region" description="Polar residues" evidence="1">
    <location>
        <begin position="1237"/>
        <end position="1249"/>
    </location>
</feature>
<dbReference type="Pfam" id="PF25763">
    <property type="entry name" value="Aurora-A_bind_CEP192"/>
    <property type="match status" value="1"/>
</dbReference>
<keyword evidence="3" id="KW-1185">Reference proteome</keyword>
<dbReference type="RefSeq" id="XP_072854878.1">
    <property type="nucleotide sequence ID" value="XM_072998777.1"/>
</dbReference>
<dbReference type="RefSeq" id="XP_072854880.1">
    <property type="nucleotide sequence ID" value="XM_072998779.1"/>
</dbReference>
<evidence type="ECO:0000313" key="8">
    <source>
        <dbReference type="RefSeq" id="XP_072854881.1"/>
    </source>
</evidence>
<dbReference type="PANTHER" id="PTHR16029">
    <property type="entry name" value="CENTROSOMAL PROTEIN OF 192 KDA"/>
    <property type="match status" value="1"/>
</dbReference>
<dbReference type="InterPro" id="IPR039103">
    <property type="entry name" value="Spd-2/CEP192"/>
</dbReference>
<dbReference type="InterPro" id="IPR054092">
    <property type="entry name" value="Cep192-like_D6"/>
</dbReference>
<dbReference type="InterPro" id="IPR054088">
    <property type="entry name" value="Cep192-like_D8"/>
</dbReference>
<feature type="region of interest" description="Disordered" evidence="1">
    <location>
        <begin position="922"/>
        <end position="960"/>
    </location>
</feature>
<name>A0ABM5GB61_9SAUR</name>
<dbReference type="InterPro" id="IPR054089">
    <property type="entry name" value="Cep192-like_D3"/>
</dbReference>
<dbReference type="InterPro" id="IPR054086">
    <property type="entry name" value="Cep192-like_D2"/>
</dbReference>
<dbReference type="Pfam" id="PF22064">
    <property type="entry name" value="Cep192_D2"/>
    <property type="match status" value="1"/>
</dbReference>
<evidence type="ECO:0000313" key="4">
    <source>
        <dbReference type="RefSeq" id="XP_072854876.1"/>
    </source>
</evidence>
<feature type="compositionally biased region" description="Polar residues" evidence="1">
    <location>
        <begin position="1034"/>
        <end position="1056"/>
    </location>
</feature>
<dbReference type="Pfam" id="PF22073">
    <property type="entry name" value="Cep192_D4"/>
    <property type="match status" value="1"/>
</dbReference>
<feature type="compositionally biased region" description="Basic and acidic residues" evidence="1">
    <location>
        <begin position="1070"/>
        <end position="1079"/>
    </location>
</feature>
<dbReference type="Pfam" id="PF22076">
    <property type="entry name" value="Cep192_D6"/>
    <property type="match status" value="1"/>
</dbReference>
<dbReference type="InterPro" id="IPR000535">
    <property type="entry name" value="MSP_dom"/>
</dbReference>
<dbReference type="GeneID" id="110078031"/>
<dbReference type="InterPro" id="IPR054090">
    <property type="entry name" value="Cep192_Spd-2-like_dom"/>
</dbReference>
<feature type="region of interest" description="Disordered" evidence="1">
    <location>
        <begin position="1237"/>
        <end position="1256"/>
    </location>
</feature>
<protein>
    <submittedName>
        <fullName evidence="4 5">Centrosomal protein of 192 kDa isoform X1</fullName>
    </submittedName>
</protein>
<dbReference type="PANTHER" id="PTHR16029:SF11">
    <property type="entry name" value="CENTROSOMAL PROTEIN OF 192 KDA"/>
    <property type="match status" value="1"/>
</dbReference>
<evidence type="ECO:0000313" key="5">
    <source>
        <dbReference type="RefSeq" id="XP_072854878.1"/>
    </source>
</evidence>
<dbReference type="Pfam" id="PF22066">
    <property type="entry name" value="Cep192_D8"/>
    <property type="match status" value="1"/>
</dbReference>
<evidence type="ECO:0000256" key="1">
    <source>
        <dbReference type="SAM" id="MobiDB-lite"/>
    </source>
</evidence>
<dbReference type="PROSITE" id="PS50202">
    <property type="entry name" value="MSP"/>
    <property type="match status" value="1"/>
</dbReference>
<dbReference type="RefSeq" id="XP_072854879.1">
    <property type="nucleotide sequence ID" value="XM_072998778.1"/>
</dbReference>
<dbReference type="InterPro" id="IPR057662">
    <property type="entry name" value="CEP192_Aurora-A_bind"/>
</dbReference>
<feature type="region of interest" description="Disordered" evidence="1">
    <location>
        <begin position="1026"/>
        <end position="1104"/>
    </location>
</feature>
<dbReference type="InterPro" id="IPR013783">
    <property type="entry name" value="Ig-like_fold"/>
</dbReference>
<dbReference type="Pfam" id="PF22067">
    <property type="entry name" value="Cep192_D3"/>
    <property type="match status" value="1"/>
</dbReference>
<dbReference type="Pfam" id="PF25765">
    <property type="entry name" value="PLK4_bind_CEP192"/>
    <property type="match status" value="1"/>
</dbReference>
<evidence type="ECO:0000313" key="3">
    <source>
        <dbReference type="Proteomes" id="UP001652642"/>
    </source>
</evidence>
<accession>A0ABM5GB61</accession>
<dbReference type="Gene3D" id="2.60.40.10">
    <property type="entry name" value="Immunoglobulins"/>
    <property type="match status" value="4"/>
</dbReference>
<gene>
    <name evidence="4 5 6 7 8 9" type="primary">CEP192</name>
</gene>
<sequence>MEDLRCIVDETFPSVADHSLASHATEILDNITISSNLGLPVAASTEIRQKTHSHDRLHDQTYYMETRFSAPLASSCCDESDSDPRKKLILNFQNPIKTTEMCLKSDQNDLDCLQRKQNQDCAVECSSNHQDIRCEILSPEHLEDLTTEIFASLEKGSEDYKAAVLEPSQKWIRSETCDNAVTGLSKLIENEKLLSFASLEGNSTDEDVGEEEFCDDQLEAYFEHLVLSEVEDMEEQELAEYFKPMEMPSLQEKFKMPEVNQEARNDSLILSDEEFYDLKEEYIKDEQFMLPMIAKQEEGCMKPSSIAEPNSSADKSPVGIVGDASLVCSRTIHSHDLCLDVEDFDSHREDGTPLKINTVSGRKNDATNITNSALKLDSVYFKCSEDDNVASEIWHTEEKTGCPPMCQTADESHVPLADVYLSPSVHGGSEQDPCTVVGDSPHNVVYQNEEGKWVTDLAYYTSFDKEEILNLSNMSGDFITGSDAVAMIAQDQEDFEREHRFMQEEKMDQQNTSGLGDSSWKSISNYNPLRTSQADFSKDASYLRLSLGEFFGQRSEALGCLGGGGDVKRPSFGYHITSPQKRQPVPLLRQSDVSTANSDKQNLQISDTLQGNVEKSMKEEPHVASATFAFAQVDTPGREYTRENLEERKVGHEHPDIEPFVLSISTIASAIANASVSAEPSQLAALMMKLSDKHREGTDIPDIGKLTDFSVLSQLLSSNIENSPFDIEKYLRRTGETENDSKSENIIKHEETTTDGHKLFEISNAGDLSKNNFNIKYGKENQCMEKILEESGFKESHCDISSKQKKEMENTKAPCNTGESFQSEKLACVPSSKEELSENANLPSEASATTVPILASPLPGCLNKETTMHEVKYQQKQDGKVLKRNASCSNEKHVTFENASPDSRDAVGAAVLLTEQKLSTPVPGVKISDDEQRSFRPSTSPLIHSSPSEASETALSGSDCPFTTPNFKESSCNDKMLPQTEYNDPSFRRLTFVSATEKTLTLCSPEQCRNNRASELSTTIVWTSPTSLLEGDTGKNTAFQNNKQPSQITSTRNYSQKQERNESTYSVVPEDQKSTREFQQKSGDQSKQSCGDNTNRGQVDTPAGQHDYAYTAHRPTLFSLKNVPAYNDLYGCISLNQDRADFKPHGATSGIPTLLTGCSLRTTPFAQQYLGSLPSHTGVALPQYHVGFPSTFGLPAGLIYSTIPLGHIQNSLTTGMSLSSDVRPGVLGTASDQNVTTSQNVCNSTSRTGKASDAAGPRQWEESVPFGFAHVKVPEEVKFPNACCVGLTSHTVLRILNPSERWLQVSISLLSIMFNGEKVEPQKHRCLLFKNKTVIGPCTTEELKMLFLPCQAGVFQCVLSVASWPFSADADTIVQAEALAARVIVNAVAENPDIEVEAGKSNHLDFGDLPSGSWKVLPLKLTNKTCARVPVRLVIHANAVAWRCFTFCKEPVDPSVKSAAPTHSISQLAAPSVISHVMNASCDGQDPEVLMVWVQFHAPSKYITSDCLGSADEYFARIDVEVDCPEPANVLRSIPLSARSGTPRIYAPKSLQTLYMSANMGSSTKQQLPLKNAGNITVNLKIMILETDSCISVKPEHLVLIPGEEQEVTVEFSPKDCRGAESVVKILVLPSGPEYKVTVKGEVTVAKSKPLVQKCSNTEDPPILANKQFLSWGGVQLGRTVQQKLILRNGSASTTQQLRLLIRGQDQDCFQLKLGKQAYNNCEIKIRPKHDYNVFLTFTPTRFACMFAKLEMKQLGLLSQLGIKFTIPLYGYGGKSNVRVEDVKKHGNRYILGLYEQSSDKRCQASFTVRNTGCRAAYVKALCFKNFSERIIMDPNVMRIFPEKFVLKEGSQQKVTVTCNFTEEQNRSLMLSTICLFYGDEILRQQYCRSTHHHLEQLQNILPANNPVINVKFDEEFTGEELVTEVYDLPQQPNDIQCFFTNMRRVTLSAVKTSALASDIKPSSINHLGLQRPAILEKHSMTLDVLPVKGPHGCVLSTNTNELDENKYDSQDIWTLEPEFLIFTAPSQSGTTITKYTRITNNSARSLKFELSWPAHCLTITPQHGVIEPGNTISIRVSPNPSLAENKSILPWSGLIYIHCDGVQKVVRVQIREDSSEEQFGRGSSAGKARVQQQQQQSELPVILIQPIQKLPLTKLEVKNRTVCFPETRSGKTSEKYLEIENNGDENVKWFLSSFAPPYVKDVDENGEVYRATYTAFRCSCLSGTIEAHGKEKVVVIFLPRDKGHYSQFWDLECHPLHDPHMKDKHRLQFCGMGILGKEIFRNEASLPALVKISVRDVSQRECPDSFDQKIWKGVCAQEDVYTFPPTRIGESSTVKISMRNHSAFSNQLKFRSPKAPFYIKHSQYTLRCHHYCNLPVQFKPIASGTFKDLLVVETDKSGVLTIQLIGEGFGEQVCC</sequence>
<feature type="compositionally biased region" description="Polar residues" evidence="1">
    <location>
        <begin position="935"/>
        <end position="960"/>
    </location>
</feature>
<dbReference type="RefSeq" id="XP_072854881.1">
    <property type="nucleotide sequence ID" value="XM_072998780.1"/>
</dbReference>
<feature type="domain" description="MSP" evidence="2">
    <location>
        <begin position="2013"/>
        <end position="2145"/>
    </location>
</feature>